<evidence type="ECO:0000313" key="3">
    <source>
        <dbReference type="Proteomes" id="UP000596660"/>
    </source>
</evidence>
<accession>A0A803N1S0</accession>
<feature type="transmembrane region" description="Helical" evidence="1">
    <location>
        <begin position="186"/>
        <end position="205"/>
    </location>
</feature>
<keyword evidence="3" id="KW-1185">Reference proteome</keyword>
<keyword evidence="1" id="KW-1133">Transmembrane helix</keyword>
<organism evidence="2 3">
    <name type="scientific">Chenopodium quinoa</name>
    <name type="common">Quinoa</name>
    <dbReference type="NCBI Taxonomy" id="63459"/>
    <lineage>
        <taxon>Eukaryota</taxon>
        <taxon>Viridiplantae</taxon>
        <taxon>Streptophyta</taxon>
        <taxon>Embryophyta</taxon>
        <taxon>Tracheophyta</taxon>
        <taxon>Spermatophyta</taxon>
        <taxon>Magnoliopsida</taxon>
        <taxon>eudicotyledons</taxon>
        <taxon>Gunneridae</taxon>
        <taxon>Pentapetalae</taxon>
        <taxon>Caryophyllales</taxon>
        <taxon>Chenopodiaceae</taxon>
        <taxon>Chenopodioideae</taxon>
        <taxon>Atripliceae</taxon>
        <taxon>Chenopodium</taxon>
    </lineage>
</organism>
<dbReference type="EnsemblPlants" id="AUR62039010-RA">
    <property type="protein sequence ID" value="AUR62039010-RA:cds"/>
    <property type="gene ID" value="AUR62039010"/>
</dbReference>
<reference evidence="2" key="2">
    <citation type="submission" date="2021-03" db="UniProtKB">
        <authorList>
            <consortium name="EnsemblPlants"/>
        </authorList>
    </citation>
    <scope>IDENTIFICATION</scope>
</reference>
<protein>
    <submittedName>
        <fullName evidence="2">Uncharacterized protein</fullName>
    </submittedName>
</protein>
<name>A0A803N1S0_CHEQI</name>
<proteinExistence type="predicted"/>
<keyword evidence="1" id="KW-0472">Membrane</keyword>
<keyword evidence="1" id="KW-0812">Transmembrane</keyword>
<dbReference type="AlphaFoldDB" id="A0A803N1S0"/>
<evidence type="ECO:0000313" key="2">
    <source>
        <dbReference type="EnsemblPlants" id="AUR62039010-RA:cds"/>
    </source>
</evidence>
<dbReference type="Gramene" id="AUR62039010-RA">
    <property type="protein sequence ID" value="AUR62039010-RA:cds"/>
    <property type="gene ID" value="AUR62039010"/>
</dbReference>
<sequence>MVLRFTVFKDGAAFYLPRHVAVIGVSNARMVNKICLVVLILIMSTLNLSSQECLLYQHMQPRGQFSRLMSLCYKEATEEAESSKRSQFQQGFKFGGPEIPGIYTGMYKISEFSVRVLPLYCIYSINVDEEDGEDLYNVDLLKGRSSNLSTDPTSVGQGIVKAKSERSSLEMKNFEMISRRYKFNFLGKYCIGVFLYSAFLISLYIHGNVNNHVGRGFKASEGYRPYECCSILDVKSEPIKQDEL</sequence>
<feature type="transmembrane region" description="Helical" evidence="1">
    <location>
        <begin position="30"/>
        <end position="49"/>
    </location>
</feature>
<reference evidence="2" key="1">
    <citation type="journal article" date="2017" name="Nature">
        <title>The genome of Chenopodium quinoa.</title>
        <authorList>
            <person name="Jarvis D.E."/>
            <person name="Ho Y.S."/>
            <person name="Lightfoot D.J."/>
            <person name="Schmoeckel S.M."/>
            <person name="Li B."/>
            <person name="Borm T.J.A."/>
            <person name="Ohyanagi H."/>
            <person name="Mineta K."/>
            <person name="Michell C.T."/>
            <person name="Saber N."/>
            <person name="Kharbatia N.M."/>
            <person name="Rupper R.R."/>
            <person name="Sharp A.R."/>
            <person name="Dally N."/>
            <person name="Boughton B.A."/>
            <person name="Woo Y.H."/>
            <person name="Gao G."/>
            <person name="Schijlen E.G.W.M."/>
            <person name="Guo X."/>
            <person name="Momin A.A."/>
            <person name="Negrao S."/>
            <person name="Al-Babili S."/>
            <person name="Gehring C."/>
            <person name="Roessner U."/>
            <person name="Jung C."/>
            <person name="Murphy K."/>
            <person name="Arold S.T."/>
            <person name="Gojobori T."/>
            <person name="van der Linden C.G."/>
            <person name="van Loo E.N."/>
            <person name="Jellen E.N."/>
            <person name="Maughan P.J."/>
            <person name="Tester M."/>
        </authorList>
    </citation>
    <scope>NUCLEOTIDE SEQUENCE [LARGE SCALE GENOMIC DNA]</scope>
    <source>
        <strain evidence="2">cv. PI 614886</strain>
    </source>
</reference>
<dbReference type="Proteomes" id="UP000596660">
    <property type="component" value="Unplaced"/>
</dbReference>
<evidence type="ECO:0000256" key="1">
    <source>
        <dbReference type="SAM" id="Phobius"/>
    </source>
</evidence>